<feature type="disulfide bond" evidence="6">
    <location>
        <begin position="786"/>
        <end position="813"/>
    </location>
</feature>
<feature type="disulfide bond" evidence="6">
    <location>
        <begin position="1252"/>
        <end position="1279"/>
    </location>
</feature>
<feature type="domain" description="Sushi" evidence="8">
    <location>
        <begin position="2159"/>
        <end position="2216"/>
    </location>
</feature>
<feature type="disulfide bond" evidence="6">
    <location>
        <begin position="1136"/>
        <end position="1163"/>
    </location>
</feature>
<evidence type="ECO:0000256" key="5">
    <source>
        <dbReference type="ARBA" id="ARBA00023180"/>
    </source>
</evidence>
<feature type="domain" description="Sushi" evidence="8">
    <location>
        <begin position="1398"/>
        <end position="1456"/>
    </location>
</feature>
<feature type="domain" description="Sushi" evidence="8">
    <location>
        <begin position="1282"/>
        <end position="1339"/>
    </location>
</feature>
<feature type="domain" description="Sushi" evidence="8">
    <location>
        <begin position="1985"/>
        <end position="2042"/>
    </location>
</feature>
<feature type="disulfide bond" evidence="6">
    <location>
        <begin position="2945"/>
        <end position="2972"/>
    </location>
</feature>
<feature type="chain" id="PRO_5040815371" description="Sushi domain-containing protein" evidence="7">
    <location>
        <begin position="22"/>
        <end position="3049"/>
    </location>
</feature>
<dbReference type="Gene3D" id="2.10.70.10">
    <property type="entry name" value="Complement Module, domain 1"/>
    <property type="match status" value="50"/>
</dbReference>
<feature type="domain" description="Sushi" evidence="8">
    <location>
        <begin position="69"/>
        <end position="126"/>
    </location>
</feature>
<feature type="domain" description="Sushi" evidence="8">
    <location>
        <begin position="991"/>
        <end position="1048"/>
    </location>
</feature>
<feature type="domain" description="Sushi" evidence="8">
    <location>
        <begin position="2917"/>
        <end position="2974"/>
    </location>
</feature>
<feature type="domain" description="Sushi" evidence="8">
    <location>
        <begin position="1689"/>
        <end position="1746"/>
    </location>
</feature>
<sequence length="3049" mass="327099">MRLLLTSWLLWIVVASREVKGQSADCPRTNRQPSFLCGTRCDPSTGCSGAEVECLCDGDCGYSCVKKDLSCGTPPRVSNAIAQYPSTRFGETVIYVCNQGYTLSGASERTCRANGRWDGVGPNCLKMCTLPSIPFSTYIKEPVNSNRTYKTGERIKLECKKGFKKRPGGNPIRICISGQWTQFPFKCEGTHACKRTIRAARTKCTQECSPESGCGSVKYQCLCDGRCGYSCVEKGMSCGTPTAVSNGNLNYTGTGYNFTAHYTCNAGYSLNTAPVKRCTAKKRWDGITPRCLRDCPQPTIPRNANISNPSNKYNSGYKVTFKCNEGYNQEGMATQMCFLGKWTVLPFKCTEGGCGDPGTPENGRKLGVTYSVNSIVYFNCDLGYELVGSADRKCQLNGTWTGTQPICQVVNCGFPPRPKNGSFIGELTTFQSSLRFKCDDGFELEGSETRMCTSDKNWSGKEVTCSAVDCRKLDPPMNGSLTGEETTYPNHVDIKCDEGFIMRGSHKRTCQANGKWSGNNTLCEAVDCGALISPTNGSSVGTATTFPNTIKFSCDAGFDLIGSFSRTCMADKTWSGEKPVCKAVDCGKLLPPMNGSLLGEESTYPNEVEINCDKGFILRGSHRRKCEADRTWSGDTTVCEAINCGKPGLPDHGSVSGLSTRYPHPITFTCDIGYEIQGSVVRRCQANGTWSGNKTSCKPVDCGPLQVPDNGTKFGDETTFLNKITFHCDDGFDVMGSSSRTCQANKQWSGDETFCKAKDCGPIAVPRNGSTIGRKTTYPNEIAFECDDGFNMAGSRIRKCLSNGIWSGSKTSCTAKDCGPIGTPLNGTKRGRQTTYPNKVIFTCDDGFHLKGLNVRECQSDGAWSGVETFCEAKDCGFLQVPVNGSLVGLYLTTFPNSLTFACNTGFILRGSRVRHCEATAIWSGNETFCQVKDCGPLDVPSNGSMSGDRTTYPHEVSFSCDEGFILRGSQMRSCTSEGTWSGTPVLCEAVDCGYIPTPQNGSKFGENTKYPHSMKFSCDEGFNILGSTVRKCLSNGTWSGQQTLCKAKDCGLIETPLNGTKSGSQTTYPNKVIFTCDDGFNLKGSNVRECQSDGAWSGVETFCEAKDCGFLQVPVNGSLVGLYLTTFPNSLTFACDIGFILKGSRVRRCEANAVWSGNETLCEAKDCGPLDVPSNGSMSGDRTTYPHELSFLCDEGFILRGSKVRSCTSEGTWSGTSASCEAKDCGSLAVPMNGSAIGRKTTYPNEITFGCDDGFNMAGTRIRKCQSTGIWSGNQTSCTAVDCGYIPTPQNGTKFGQDMTYPHSMEFSCDEGFIILGSTVRKCLSNGTWSGQQTLCKAKDCGPIGTPLNGTKRGKQTTYTSKAVFGCDDGFNLRGSNVRECTSDGVWGGVETFCEAKDCGFLNIPVNGSLVGLNVTTFPNSLIFACDKGFILKGSRVRHCQANAIWSGNETFCQAKDCGPLEAPTNGSLFGDRTTYPDEVSFTCDDGFILKGSKRRRCTSDGAWNGTPASCEAKDCGALAVPMNGSAIGRKTTYPNKITFSCDNGFNMAGSRIRKCQSNGIWSGNQTSCAAVDCGYITTPHNGSKLGEQTTYPHSVRFNCDEGFIMLGSTVRYCLANGIWSGQKTLCKAKDCGSLSIPMNGSSSGHDTTFPNIISFSCDVGFIMIGSQARKCQSKGKWSGNETSCRAVECGSLVMPMNGSSYGELTTYPNKVDFQCDEGFVLKGSSVRVCLENGSWSGNDTSCKAVECGRLSAPLNGSVQGSATTFPNMLEFSCEKGFILDGSASRKCQANATWSGRVAICRARDCGSLPVPMNGTIIGNQTTYPSKLTFFCDEGFDLIGSSVRQCETNGKWNGQQPACIAVDCGPLPLLFNGSYIGSLTTFPNKVLSYCDEGFLLRGSSKRLCQANRTWSGTQTKCEAVDCGRLYAPLNGSVEGSATTFPNVLEFSCDEGFILDGSASRSCQANGTWNGLTAHCRGIHLAVAKDCGHLPTPMNGSVIGIQTTYPNKLSFSCDDGFDLLGSTVRRCKADGIWSGEQPTCNAVDCGGISAPLNGSLQGSSTTFPNVLTFYCDNGFILGGSASRKCQANGTWSGKTTLCRAKDCGHLPTPTNGSVIGIQTTYPNKLSFSCDDGFDLLGSTVRRCEADGIWSGEQPTCNAVDCGPPPVPLNGSSYGTLTVFPNAIRFSCDPGFLLGGSVKRQCLPTGVWSGNNTICEAIDCGIPHVPINGSVHGSKTYFPNVLQFACDEGFILHGSRQRQCRANGSWSGNQTFCKAVDCGALPVPLNGSSTGGLTVFPNIIRFSCDPGFFRIGSSRRVCQANGTWSGYDITCNPVDCGKVQAPINGSLRGNYTTFPNKLHFYCDDGFILRGSSARGCMANRTWSGQETTCEAKDCGPILTPKNGSMVGGFIMNGPEKRKCQADGTWSGNVTSCAAVDCGHLDVPLNGSSYGDLTVFPESVRFSCDTGFIMSGSLIRRCQANGTWSGSETICNAIDCGRLPAPVNGTVYGEETTYPNILQFSCDVGFTQHGSTERRCQPNGSWNGNETACQVVRQCQANKFWNGVDTSCKAIDCGFLGMPLNGSSSGDLTVFPNTKRFTCDAGFILGGSSERTCQATGTWSGINTTCTAIDCGHPPTPRNGSMLGERTNYPNILRFRCDEGFTLLGSTVRKCRTNGTWSGVDPICQANDCGDLLIPQNGSLFGNKTTFPNIVTFSCDEGFILKGSKVRQCQANKTWTGDATFCDAVDCGPLDPPRNGSSSGNMTVYPNSVQFKCDPGFILSGSTIRTCQSNGTWSGFTTMCSAIDCGVLHPPQNGSVFGEQTTYPNMLQFSCDDGFTLHGSRDRKCQTNGMWSGTNAFCKANDCGSLSVPKNGTLSGNLTTFPNEIIFSCDEGFILHGSAIRRCQADKQWSGNDTFCEAVNCGPLDVPMNGSLSGNLRVFPNSVQFQCDIGFLLSGSAIRTCQANGSWSGLKTLCSAIDCGQLQSPQNGSVFGENTTYPNKLRFTCDEGFTLVGSSDRKCQANGTWSGTTASCQGEKRINEKRELLQPFCSI</sequence>
<feature type="domain" description="Sushi" evidence="8">
    <location>
        <begin position="700"/>
        <end position="757"/>
    </location>
</feature>
<dbReference type="EMBL" id="MU825898">
    <property type="protein sequence ID" value="KAJ7383494.1"/>
    <property type="molecule type" value="Genomic_DNA"/>
</dbReference>
<feature type="disulfide bond" evidence="6">
    <location>
        <begin position="2071"/>
        <end position="2098"/>
    </location>
</feature>
<accession>A0A9W9ZM77</accession>
<keyword evidence="4 6" id="KW-1015">Disulfide bond</keyword>
<feature type="disulfide bond" evidence="6">
    <location>
        <begin position="1717"/>
        <end position="1744"/>
    </location>
</feature>
<feature type="disulfide bond" evidence="6">
    <location>
        <begin position="1427"/>
        <end position="1454"/>
    </location>
</feature>
<evidence type="ECO:0000259" key="8">
    <source>
        <dbReference type="PROSITE" id="PS50923"/>
    </source>
</evidence>
<feature type="domain" description="Sushi" evidence="8">
    <location>
        <begin position="1805"/>
        <end position="1862"/>
    </location>
</feature>
<feature type="disulfide bond" evidence="6">
    <location>
        <begin position="3003"/>
        <end position="3030"/>
    </location>
</feature>
<feature type="domain" description="Sushi" evidence="8">
    <location>
        <begin position="2492"/>
        <end position="2549"/>
    </location>
</feature>
<comment type="caution">
    <text evidence="6">Lacks conserved residue(s) required for the propagation of feature annotation.</text>
</comment>
<feature type="domain" description="Sushi" evidence="8">
    <location>
        <begin position="2564"/>
        <end position="2626"/>
    </location>
</feature>
<feature type="domain" description="Sushi" evidence="8">
    <location>
        <begin position="410"/>
        <end position="467"/>
    </location>
</feature>
<feature type="domain" description="Sushi" evidence="8">
    <location>
        <begin position="2101"/>
        <end position="2158"/>
    </location>
</feature>
<feature type="disulfide bond" evidence="6">
    <location>
        <begin position="2520"/>
        <end position="2547"/>
    </location>
</feature>
<feature type="disulfide bond" evidence="6">
    <location>
        <begin position="1775"/>
        <end position="1802"/>
    </location>
</feature>
<feature type="domain" description="Sushi" evidence="8">
    <location>
        <begin position="1457"/>
        <end position="1514"/>
    </location>
</feature>
<keyword evidence="3" id="KW-0677">Repeat</keyword>
<feature type="domain" description="Sushi" evidence="8">
    <location>
        <begin position="1568"/>
        <end position="1630"/>
    </location>
</feature>
<evidence type="ECO:0000256" key="4">
    <source>
        <dbReference type="ARBA" id="ARBA00023157"/>
    </source>
</evidence>
<feature type="domain" description="Sushi" evidence="8">
    <location>
        <begin position="874"/>
        <end position="932"/>
    </location>
</feature>
<feature type="disulfide bond" evidence="6">
    <location>
        <begin position="2887"/>
        <end position="2914"/>
    </location>
</feature>
<protein>
    <recommendedName>
        <fullName evidence="8">Sushi domain-containing protein</fullName>
    </recommendedName>
</protein>
<feature type="disulfide bond" evidence="6">
    <location>
        <begin position="2187"/>
        <end position="2214"/>
    </location>
</feature>
<dbReference type="PROSITE" id="PS50923">
    <property type="entry name" value="SUSHI"/>
    <property type="match status" value="47"/>
</dbReference>
<feature type="domain" description="Sushi" evidence="8">
    <location>
        <begin position="2434"/>
        <end position="2491"/>
    </location>
</feature>
<feature type="signal peptide" evidence="7">
    <location>
        <begin position="1"/>
        <end position="21"/>
    </location>
</feature>
<feature type="disulfide bond" evidence="6">
    <location>
        <begin position="1601"/>
        <end position="1628"/>
    </location>
</feature>
<feature type="domain" description="Sushi" evidence="8">
    <location>
        <begin position="468"/>
        <end position="525"/>
    </location>
</feature>
<feature type="disulfide bond" evidence="6">
    <location>
        <begin position="554"/>
        <end position="581"/>
    </location>
</feature>
<feature type="domain" description="Sushi" evidence="8">
    <location>
        <begin position="1747"/>
        <end position="1804"/>
    </location>
</feature>
<feature type="domain" description="Sushi" evidence="8">
    <location>
        <begin position="1340"/>
        <end position="1397"/>
    </location>
</feature>
<feature type="disulfide bond" evidence="6">
    <location>
        <begin position="1833"/>
        <end position="1860"/>
    </location>
</feature>
<proteinExistence type="predicted"/>
<dbReference type="OrthoDB" id="6515930at2759"/>
<organism evidence="9 10">
    <name type="scientific">Desmophyllum pertusum</name>
    <dbReference type="NCBI Taxonomy" id="174260"/>
    <lineage>
        <taxon>Eukaryota</taxon>
        <taxon>Metazoa</taxon>
        <taxon>Cnidaria</taxon>
        <taxon>Anthozoa</taxon>
        <taxon>Hexacorallia</taxon>
        <taxon>Scleractinia</taxon>
        <taxon>Caryophylliina</taxon>
        <taxon>Caryophylliidae</taxon>
        <taxon>Desmophyllum</taxon>
    </lineage>
</organism>
<feature type="disulfide bond" evidence="6">
    <location>
        <begin position="1659"/>
        <end position="1686"/>
    </location>
</feature>
<feature type="domain" description="Sushi" evidence="8">
    <location>
        <begin position="1107"/>
        <end position="1165"/>
    </location>
</feature>
<dbReference type="InterPro" id="IPR000436">
    <property type="entry name" value="Sushi_SCR_CCP_dom"/>
</dbReference>
<dbReference type="InterPro" id="IPR006626">
    <property type="entry name" value="PbH1"/>
</dbReference>
<dbReference type="CDD" id="cd00033">
    <property type="entry name" value="CCP"/>
    <property type="match status" value="50"/>
</dbReference>
<feature type="disulfide bond" evidence="6">
    <location>
        <begin position="1194"/>
        <end position="1221"/>
    </location>
</feature>
<evidence type="ECO:0000256" key="3">
    <source>
        <dbReference type="ARBA" id="ARBA00022737"/>
    </source>
</evidence>
<feature type="disulfide bond" evidence="6">
    <location>
        <begin position="2245"/>
        <end position="2272"/>
    </location>
</feature>
<feature type="domain" description="Sushi" evidence="8">
    <location>
        <begin position="584"/>
        <end position="641"/>
    </location>
</feature>
<feature type="disulfide bond" evidence="6">
    <location>
        <begin position="961"/>
        <end position="988"/>
    </location>
</feature>
<dbReference type="Proteomes" id="UP001163046">
    <property type="component" value="Unassembled WGS sequence"/>
</dbReference>
<evidence type="ECO:0000256" key="1">
    <source>
        <dbReference type="ARBA" id="ARBA00022659"/>
    </source>
</evidence>
<feature type="disulfide bond" evidence="6">
    <location>
        <begin position="2361"/>
        <end position="2388"/>
    </location>
</feature>
<keyword evidence="2 7" id="KW-0732">Signal</keyword>
<feature type="disulfide bond" evidence="6">
    <location>
        <begin position="1485"/>
        <end position="1512"/>
    </location>
</feature>
<feature type="domain" description="Sushi" evidence="8">
    <location>
        <begin position="1921"/>
        <end position="1978"/>
    </location>
</feature>
<feature type="domain" description="Sushi" evidence="8">
    <location>
        <begin position="526"/>
        <end position="583"/>
    </location>
</feature>
<feature type="disulfide bond" evidence="6">
    <location>
        <begin position="1891"/>
        <end position="1918"/>
    </location>
</feature>
<feature type="disulfide bond" evidence="6">
    <location>
        <begin position="670"/>
        <end position="697"/>
    </location>
</feature>
<feature type="disulfide bond" evidence="6">
    <location>
        <begin position="380"/>
        <end position="407"/>
    </location>
</feature>
<evidence type="ECO:0000256" key="2">
    <source>
        <dbReference type="ARBA" id="ARBA00022729"/>
    </source>
</evidence>
<feature type="domain" description="Sushi" evidence="8">
    <location>
        <begin position="2801"/>
        <end position="2858"/>
    </location>
</feature>
<feature type="domain" description="Sushi" evidence="8">
    <location>
        <begin position="293"/>
        <end position="351"/>
    </location>
</feature>
<feature type="disulfide bond" evidence="6">
    <location>
        <begin position="2597"/>
        <end position="2624"/>
    </location>
</feature>
<dbReference type="SMART" id="SM00032">
    <property type="entry name" value="CCP"/>
    <property type="match status" value="50"/>
</dbReference>
<feature type="disulfide bond" evidence="6">
    <location>
        <begin position="903"/>
        <end position="930"/>
    </location>
</feature>
<feature type="disulfide bond" evidence="6">
    <location>
        <begin position="1310"/>
        <end position="1337"/>
    </location>
</feature>
<feature type="domain" description="Sushi" evidence="8">
    <location>
        <begin position="1863"/>
        <end position="1920"/>
    </location>
</feature>
<feature type="domain" description="Sushi" evidence="8">
    <location>
        <begin position="1224"/>
        <end position="1281"/>
    </location>
</feature>
<feature type="domain" description="Sushi" evidence="8">
    <location>
        <begin position="1049"/>
        <end position="1106"/>
    </location>
</feature>
<feature type="domain" description="Sushi" evidence="8">
    <location>
        <begin position="816"/>
        <end position="873"/>
    </location>
</feature>
<feature type="domain" description="Sushi" evidence="8">
    <location>
        <begin position="2217"/>
        <end position="2274"/>
    </location>
</feature>
<dbReference type="PANTHER" id="PTHR46393:SF7">
    <property type="entry name" value="COMPLEMENT C2"/>
    <property type="match status" value="1"/>
</dbReference>
<feature type="domain" description="Sushi" evidence="8">
    <location>
        <begin position="2627"/>
        <end position="2684"/>
    </location>
</feature>
<feature type="domain" description="Sushi" evidence="8">
    <location>
        <begin position="2859"/>
        <end position="2916"/>
    </location>
</feature>
<dbReference type="PANTHER" id="PTHR46393">
    <property type="entry name" value="SUSHI DOMAIN-CONTAINING PROTEIN"/>
    <property type="match status" value="1"/>
</dbReference>
<feature type="domain" description="Sushi" evidence="8">
    <location>
        <begin position="1631"/>
        <end position="1688"/>
    </location>
</feature>
<feature type="disulfide bond" evidence="6">
    <location>
        <begin position="1019"/>
        <end position="1046"/>
    </location>
</feature>
<dbReference type="SMART" id="SM00710">
    <property type="entry name" value="PbH1"/>
    <property type="match status" value="10"/>
</dbReference>
<feature type="disulfide bond" evidence="6">
    <location>
        <begin position="2129"/>
        <end position="2156"/>
    </location>
</feature>
<feature type="disulfide bond" evidence="6">
    <location>
        <begin position="2829"/>
        <end position="2856"/>
    </location>
</feature>
<feature type="domain" description="Sushi" evidence="8">
    <location>
        <begin position="2975"/>
        <end position="3032"/>
    </location>
</feature>
<feature type="domain" description="Sushi" evidence="8">
    <location>
        <begin position="758"/>
        <end position="815"/>
    </location>
</feature>
<feature type="disulfide bond" evidence="6">
    <location>
        <begin position="728"/>
        <end position="755"/>
    </location>
</feature>
<feature type="disulfide bond" evidence="6">
    <location>
        <begin position="1368"/>
        <end position="1395"/>
    </location>
</feature>
<dbReference type="Pfam" id="PF00084">
    <property type="entry name" value="Sushi"/>
    <property type="match status" value="48"/>
</dbReference>
<keyword evidence="10" id="KW-1185">Reference proteome</keyword>
<dbReference type="InterPro" id="IPR035976">
    <property type="entry name" value="Sushi/SCR/CCP_sf"/>
</dbReference>
<feature type="disulfide bond" evidence="6">
    <location>
        <begin position="612"/>
        <end position="639"/>
    </location>
</feature>
<comment type="caution">
    <text evidence="9">The sequence shown here is derived from an EMBL/GenBank/DDBJ whole genome shotgun (WGS) entry which is preliminary data.</text>
</comment>
<feature type="domain" description="Sushi" evidence="8">
    <location>
        <begin position="933"/>
        <end position="990"/>
    </location>
</feature>
<gene>
    <name evidence="9" type="ORF">OS493_027658</name>
</gene>
<reference evidence="9" key="1">
    <citation type="submission" date="2023-01" db="EMBL/GenBank/DDBJ databases">
        <title>Genome assembly of the deep-sea coral Lophelia pertusa.</title>
        <authorList>
            <person name="Herrera S."/>
            <person name="Cordes E."/>
        </authorList>
    </citation>
    <scope>NUCLEOTIDE SEQUENCE</scope>
    <source>
        <strain evidence="9">USNM1676648</strain>
        <tissue evidence="9">Polyp</tissue>
    </source>
</reference>
<name>A0A9W9ZM77_9CNID</name>
<keyword evidence="1 6" id="KW-0768">Sushi</keyword>
<feature type="domain" description="Sushi" evidence="8">
    <location>
        <begin position="352"/>
        <end position="409"/>
    </location>
</feature>
<dbReference type="SUPFAM" id="SSF57535">
    <property type="entry name" value="Complement control module/SCR domain"/>
    <property type="match status" value="50"/>
</dbReference>
<evidence type="ECO:0000256" key="6">
    <source>
        <dbReference type="PROSITE-ProRule" id="PRU00302"/>
    </source>
</evidence>
<feature type="disulfide bond" evidence="6">
    <location>
        <begin position="2303"/>
        <end position="2330"/>
    </location>
</feature>
<feature type="disulfide bond" evidence="6">
    <location>
        <begin position="2713"/>
        <end position="2740"/>
    </location>
</feature>
<feature type="disulfide bond" evidence="6">
    <location>
        <begin position="844"/>
        <end position="871"/>
    </location>
</feature>
<feature type="domain" description="Sushi" evidence="8">
    <location>
        <begin position="2685"/>
        <end position="2742"/>
    </location>
</feature>
<feature type="disulfide bond" evidence="6">
    <location>
        <begin position="2462"/>
        <end position="2489"/>
    </location>
</feature>
<feature type="disulfide bond" evidence="6">
    <location>
        <begin position="438"/>
        <end position="465"/>
    </location>
</feature>
<feature type="domain" description="Sushi" evidence="8">
    <location>
        <begin position="642"/>
        <end position="699"/>
    </location>
</feature>
<evidence type="ECO:0000313" key="10">
    <source>
        <dbReference type="Proteomes" id="UP001163046"/>
    </source>
</evidence>
<feature type="disulfide bond" evidence="6">
    <location>
        <begin position="2013"/>
        <end position="2040"/>
    </location>
</feature>
<feature type="disulfide bond" evidence="6">
    <location>
        <begin position="1077"/>
        <end position="1104"/>
    </location>
</feature>
<feature type="domain" description="Sushi" evidence="8">
    <location>
        <begin position="2333"/>
        <end position="2390"/>
    </location>
</feature>
<feature type="domain" description="Sushi" evidence="8">
    <location>
        <begin position="2043"/>
        <end position="2100"/>
    </location>
</feature>
<feature type="disulfide bond" evidence="6">
    <location>
        <begin position="97"/>
        <end position="124"/>
    </location>
</feature>
<evidence type="ECO:0000256" key="7">
    <source>
        <dbReference type="SAM" id="SignalP"/>
    </source>
</evidence>
<feature type="disulfide bond" evidence="6">
    <location>
        <begin position="2655"/>
        <end position="2682"/>
    </location>
</feature>
<feature type="disulfide bond" evidence="6">
    <location>
        <begin position="496"/>
        <end position="523"/>
    </location>
</feature>
<feature type="domain" description="Sushi" evidence="8">
    <location>
        <begin position="2743"/>
        <end position="2800"/>
    </location>
</feature>
<feature type="domain" description="Sushi" evidence="8">
    <location>
        <begin position="1166"/>
        <end position="1223"/>
    </location>
</feature>
<feature type="domain" description="Sushi" evidence="8">
    <location>
        <begin position="137"/>
        <end position="189"/>
    </location>
</feature>
<feature type="disulfide bond" evidence="6">
    <location>
        <begin position="1949"/>
        <end position="1976"/>
    </location>
</feature>
<evidence type="ECO:0000313" key="9">
    <source>
        <dbReference type="EMBL" id="KAJ7383494.1"/>
    </source>
</evidence>
<feature type="disulfide bond" evidence="6">
    <location>
        <begin position="2771"/>
        <end position="2798"/>
    </location>
</feature>
<feature type="domain" description="Sushi" evidence="8">
    <location>
        <begin position="2275"/>
        <end position="2332"/>
    </location>
</feature>
<keyword evidence="5" id="KW-0325">Glycoprotein</keyword>